<proteinExistence type="predicted"/>
<feature type="compositionally biased region" description="Low complexity" evidence="1">
    <location>
        <begin position="187"/>
        <end position="200"/>
    </location>
</feature>
<evidence type="ECO:0000313" key="4">
    <source>
        <dbReference type="Proteomes" id="UP001642502"/>
    </source>
</evidence>
<evidence type="ECO:0000259" key="2">
    <source>
        <dbReference type="Pfam" id="PF12776"/>
    </source>
</evidence>
<organism evidence="3 4">
    <name type="scientific">Sporothrix epigloea</name>
    <dbReference type="NCBI Taxonomy" id="1892477"/>
    <lineage>
        <taxon>Eukaryota</taxon>
        <taxon>Fungi</taxon>
        <taxon>Dikarya</taxon>
        <taxon>Ascomycota</taxon>
        <taxon>Pezizomycotina</taxon>
        <taxon>Sordariomycetes</taxon>
        <taxon>Sordariomycetidae</taxon>
        <taxon>Ophiostomatales</taxon>
        <taxon>Ophiostomataceae</taxon>
        <taxon>Sporothrix</taxon>
    </lineage>
</organism>
<accession>A0ABP0E4R9</accession>
<keyword evidence="4" id="KW-1185">Reference proteome</keyword>
<feature type="compositionally biased region" description="Acidic residues" evidence="1">
    <location>
        <begin position="212"/>
        <end position="224"/>
    </location>
</feature>
<feature type="region of interest" description="Disordered" evidence="1">
    <location>
        <begin position="1"/>
        <end position="26"/>
    </location>
</feature>
<feature type="domain" description="Myb/SANT-like" evidence="2">
    <location>
        <begin position="28"/>
        <end position="124"/>
    </location>
</feature>
<evidence type="ECO:0000313" key="3">
    <source>
        <dbReference type="EMBL" id="CAK7275580.1"/>
    </source>
</evidence>
<dbReference type="Pfam" id="PF12776">
    <property type="entry name" value="Myb_DNA-bind_3"/>
    <property type="match status" value="1"/>
</dbReference>
<feature type="region of interest" description="Disordered" evidence="1">
    <location>
        <begin position="168"/>
        <end position="254"/>
    </location>
</feature>
<reference evidence="3 4" key="1">
    <citation type="submission" date="2024-01" db="EMBL/GenBank/DDBJ databases">
        <authorList>
            <person name="Allen C."/>
            <person name="Tagirdzhanova G."/>
        </authorList>
    </citation>
    <scope>NUCLEOTIDE SEQUENCE [LARGE SCALE GENOMIC DNA]</scope>
    <source>
        <strain evidence="3 4">CBS 119000</strain>
    </source>
</reference>
<dbReference type="EMBL" id="CAWUON010000277">
    <property type="protein sequence ID" value="CAK7275580.1"/>
    <property type="molecule type" value="Genomic_DNA"/>
</dbReference>
<gene>
    <name evidence="3" type="ORF">SEPCBS119000_006751</name>
</gene>
<dbReference type="InterPro" id="IPR024752">
    <property type="entry name" value="Myb/SANT-like_dom"/>
</dbReference>
<comment type="caution">
    <text evidence="3">The sequence shown here is derived from an EMBL/GenBank/DDBJ whole genome shotgun (WGS) entry which is preliminary data.</text>
</comment>
<feature type="non-terminal residue" evidence="3">
    <location>
        <position position="1"/>
    </location>
</feature>
<protein>
    <recommendedName>
        <fullName evidence="2">Myb/SANT-like domain-containing protein</fullName>
    </recommendedName>
</protein>
<name>A0ABP0E4R9_9PEZI</name>
<sequence length="390" mass="43636">YIMSQPPSQEKEAKKPRIRRGGNPPGWRWTHEQHLFLVSCLADLHRDGHLNSTNQNVIMNQLRRVQPLLAKRWPEDVWDEDTIRSRYKHIRAVWRAFEDLYSKSGVEFNEQSGRLETTDANWNALIARNPDGGPKLKRSGLAIGGNVTMDTYKDIFFNDQPAARHVTEASDFKKTGAGSARSTTPQSSASTPHPESSSFSAREEVSTSEDPMVLDDDSVLDGEEQATITIDELPDDAAMPQTVESGSGQRDRGSLSVPSALLAKADTNIKSAWNWTASNNGKPFTSIKRMNKLEEDESNIEEIKVMLKSLLSRQSSGNRERELVLKPPGQETVVPAVRDCYELFAGREDRLAAKACELFRKDANYAIVYQALPSKEAKLQYLETAVFGNI</sequence>
<evidence type="ECO:0000256" key="1">
    <source>
        <dbReference type="SAM" id="MobiDB-lite"/>
    </source>
</evidence>
<dbReference type="Proteomes" id="UP001642502">
    <property type="component" value="Unassembled WGS sequence"/>
</dbReference>